<sequence>MLSCEVQMYEFEDVVRMSKDLSTVIQTIDAVKGALSVAKSWLTKSKPFLASNLGLMPVSNSLLRVDTLKNLVSESKSLKFPVEERSLLEDVLASFMQRETNAYSGLDDPELLLKILDVSDEISSDLIFQITNHVATMESITKDKFIHHYDSLILVKVGNLTLPMVAEYFLSRAVKISSMTYEPLMRTFCMLMVRTETSEDDENLRTSFFQVKEDDARGIE</sequence>
<evidence type="ECO:0000313" key="1">
    <source>
        <dbReference type="EMBL" id="GFA30181.1"/>
    </source>
</evidence>
<keyword evidence="1" id="KW-0238">DNA-binding</keyword>
<organism evidence="1">
    <name type="scientific">Tanacetum cinerariifolium</name>
    <name type="common">Dalmatian daisy</name>
    <name type="synonym">Chrysanthemum cinerariifolium</name>
    <dbReference type="NCBI Taxonomy" id="118510"/>
    <lineage>
        <taxon>Eukaryota</taxon>
        <taxon>Viridiplantae</taxon>
        <taxon>Streptophyta</taxon>
        <taxon>Embryophyta</taxon>
        <taxon>Tracheophyta</taxon>
        <taxon>Spermatophyta</taxon>
        <taxon>Magnoliopsida</taxon>
        <taxon>eudicotyledons</taxon>
        <taxon>Gunneridae</taxon>
        <taxon>Pentapetalae</taxon>
        <taxon>asterids</taxon>
        <taxon>campanulids</taxon>
        <taxon>Asterales</taxon>
        <taxon>Asteraceae</taxon>
        <taxon>Asteroideae</taxon>
        <taxon>Anthemideae</taxon>
        <taxon>Anthemidinae</taxon>
        <taxon>Tanacetum</taxon>
    </lineage>
</organism>
<reference evidence="1" key="1">
    <citation type="journal article" date="2019" name="Sci. Rep.">
        <title>Draft genome of Tanacetum cinerariifolium, the natural source of mosquito coil.</title>
        <authorList>
            <person name="Yamashiro T."/>
            <person name="Shiraishi A."/>
            <person name="Satake H."/>
            <person name="Nakayama K."/>
        </authorList>
    </citation>
    <scope>NUCLEOTIDE SEQUENCE</scope>
</reference>
<comment type="caution">
    <text evidence="1">The sequence shown here is derived from an EMBL/GenBank/DDBJ whole genome shotgun (WGS) entry which is preliminary data.</text>
</comment>
<accession>A0A699JGI5</accession>
<dbReference type="EMBL" id="BKCJ010400973">
    <property type="protein sequence ID" value="GFA30181.1"/>
    <property type="molecule type" value="Genomic_DNA"/>
</dbReference>
<proteinExistence type="predicted"/>
<dbReference type="AlphaFoldDB" id="A0A699JGI5"/>
<protein>
    <submittedName>
        <fullName evidence="1">ARID DNA-binding domain-containing protein</fullName>
    </submittedName>
</protein>
<gene>
    <name evidence="1" type="ORF">Tci_602153</name>
</gene>
<name>A0A699JGI5_TANCI</name>
<dbReference type="GO" id="GO:0003677">
    <property type="term" value="F:DNA binding"/>
    <property type="evidence" value="ECO:0007669"/>
    <property type="project" value="UniProtKB-KW"/>
</dbReference>